<organism evidence="1 2">
    <name type="scientific">Araneus ventricosus</name>
    <name type="common">Orbweaver spider</name>
    <name type="synonym">Epeira ventricosa</name>
    <dbReference type="NCBI Taxonomy" id="182803"/>
    <lineage>
        <taxon>Eukaryota</taxon>
        <taxon>Metazoa</taxon>
        <taxon>Ecdysozoa</taxon>
        <taxon>Arthropoda</taxon>
        <taxon>Chelicerata</taxon>
        <taxon>Arachnida</taxon>
        <taxon>Araneae</taxon>
        <taxon>Araneomorphae</taxon>
        <taxon>Entelegynae</taxon>
        <taxon>Araneoidea</taxon>
        <taxon>Araneidae</taxon>
        <taxon>Araneus</taxon>
    </lineage>
</organism>
<keyword evidence="2" id="KW-1185">Reference proteome</keyword>
<dbReference type="EMBL" id="BGPR01053662">
    <property type="protein sequence ID" value="GBO30492.1"/>
    <property type="molecule type" value="Genomic_DNA"/>
</dbReference>
<name>A0A4Y2W0L0_ARAVE</name>
<accession>A0A4Y2W0L0</accession>
<protein>
    <submittedName>
        <fullName evidence="1">Uncharacterized protein</fullName>
    </submittedName>
</protein>
<reference evidence="1 2" key="1">
    <citation type="journal article" date="2019" name="Sci. Rep.">
        <title>Orb-weaving spider Araneus ventricosus genome elucidates the spidroin gene catalogue.</title>
        <authorList>
            <person name="Kono N."/>
            <person name="Nakamura H."/>
            <person name="Ohtoshi R."/>
            <person name="Moran D.A.P."/>
            <person name="Shinohara A."/>
            <person name="Yoshida Y."/>
            <person name="Fujiwara M."/>
            <person name="Mori M."/>
            <person name="Tomita M."/>
            <person name="Arakawa K."/>
        </authorList>
    </citation>
    <scope>NUCLEOTIDE SEQUENCE [LARGE SCALE GENOMIC DNA]</scope>
</reference>
<proteinExistence type="predicted"/>
<gene>
    <name evidence="1" type="ORF">AVEN_146391_1</name>
</gene>
<comment type="caution">
    <text evidence="1">The sequence shown here is derived from an EMBL/GenBank/DDBJ whole genome shotgun (WGS) entry which is preliminary data.</text>
</comment>
<sequence length="100" mass="11530">MLSFKKKEVGEKERRYGPQRIFSERLEKPCSPNKCLFQRPMRFILSEMPSYLRNSTACTSCDALREKPHYPAALQRVSQAACLYLTRLTSDIGKLRSPCA</sequence>
<dbReference type="AlphaFoldDB" id="A0A4Y2W0L0"/>
<dbReference type="Proteomes" id="UP000499080">
    <property type="component" value="Unassembled WGS sequence"/>
</dbReference>
<evidence type="ECO:0000313" key="1">
    <source>
        <dbReference type="EMBL" id="GBO30492.1"/>
    </source>
</evidence>
<evidence type="ECO:0000313" key="2">
    <source>
        <dbReference type="Proteomes" id="UP000499080"/>
    </source>
</evidence>